<sequence length="98" mass="10888">MASMSGAMAPVALWERVVFVVKESRRFPYRLPVQSRVAAVLGRRLQQCRFSSVVPRGMPQACGRRVEDGENDEILPCSKPLLLAFLVQSLLPSFTNAP</sequence>
<accession>A0A843W8X6</accession>
<proteinExistence type="predicted"/>
<protein>
    <submittedName>
        <fullName evidence="1">Uncharacterized protein</fullName>
    </submittedName>
</protein>
<dbReference type="AlphaFoldDB" id="A0A843W8X6"/>
<name>A0A843W8X6_COLES</name>
<evidence type="ECO:0000313" key="2">
    <source>
        <dbReference type="Proteomes" id="UP000652761"/>
    </source>
</evidence>
<keyword evidence="2" id="KW-1185">Reference proteome</keyword>
<dbReference type="EMBL" id="NMUH01002365">
    <property type="protein sequence ID" value="MQL99529.1"/>
    <property type="molecule type" value="Genomic_DNA"/>
</dbReference>
<dbReference type="Proteomes" id="UP000652761">
    <property type="component" value="Unassembled WGS sequence"/>
</dbReference>
<organism evidence="1 2">
    <name type="scientific">Colocasia esculenta</name>
    <name type="common">Wild taro</name>
    <name type="synonym">Arum esculentum</name>
    <dbReference type="NCBI Taxonomy" id="4460"/>
    <lineage>
        <taxon>Eukaryota</taxon>
        <taxon>Viridiplantae</taxon>
        <taxon>Streptophyta</taxon>
        <taxon>Embryophyta</taxon>
        <taxon>Tracheophyta</taxon>
        <taxon>Spermatophyta</taxon>
        <taxon>Magnoliopsida</taxon>
        <taxon>Liliopsida</taxon>
        <taxon>Araceae</taxon>
        <taxon>Aroideae</taxon>
        <taxon>Colocasieae</taxon>
        <taxon>Colocasia</taxon>
    </lineage>
</organism>
<evidence type="ECO:0000313" key="1">
    <source>
        <dbReference type="EMBL" id="MQL99529.1"/>
    </source>
</evidence>
<gene>
    <name evidence="1" type="ORF">Taro_032252</name>
</gene>
<reference evidence="1" key="1">
    <citation type="submission" date="2017-07" db="EMBL/GenBank/DDBJ databases">
        <title>Taro Niue Genome Assembly and Annotation.</title>
        <authorList>
            <person name="Atibalentja N."/>
            <person name="Keating K."/>
            <person name="Fields C.J."/>
        </authorList>
    </citation>
    <scope>NUCLEOTIDE SEQUENCE</scope>
    <source>
        <strain evidence="1">Niue_2</strain>
        <tissue evidence="1">Leaf</tissue>
    </source>
</reference>
<comment type="caution">
    <text evidence="1">The sequence shown here is derived from an EMBL/GenBank/DDBJ whole genome shotgun (WGS) entry which is preliminary data.</text>
</comment>